<dbReference type="AlphaFoldDB" id="A0A382I976"/>
<gene>
    <name evidence="1" type="ORF">METZ01_LOCUS248641</name>
</gene>
<evidence type="ECO:0000313" key="1">
    <source>
        <dbReference type="EMBL" id="SVB95787.1"/>
    </source>
</evidence>
<sequence length="63" mass="7103">MHETHSFFILTLGGAQRVANNELMDFCETTPLVDSIFGQAKKLKKEKLIETEMAEAKAAFEEN</sequence>
<reference evidence="1" key="1">
    <citation type="submission" date="2018-05" db="EMBL/GenBank/DDBJ databases">
        <authorList>
            <person name="Lanie J.A."/>
            <person name="Ng W.-L."/>
            <person name="Kazmierczak K.M."/>
            <person name="Andrzejewski T.M."/>
            <person name="Davidsen T.M."/>
            <person name="Wayne K.J."/>
            <person name="Tettelin H."/>
            <person name="Glass J.I."/>
            <person name="Rusch D."/>
            <person name="Podicherti R."/>
            <person name="Tsui H.-C.T."/>
            <person name="Winkler M.E."/>
        </authorList>
    </citation>
    <scope>NUCLEOTIDE SEQUENCE</scope>
</reference>
<name>A0A382I976_9ZZZZ</name>
<protein>
    <submittedName>
        <fullName evidence="1">Uncharacterized protein</fullName>
    </submittedName>
</protein>
<proteinExistence type="predicted"/>
<dbReference type="EMBL" id="UINC01065775">
    <property type="protein sequence ID" value="SVB95787.1"/>
    <property type="molecule type" value="Genomic_DNA"/>
</dbReference>
<feature type="non-terminal residue" evidence="1">
    <location>
        <position position="63"/>
    </location>
</feature>
<organism evidence="1">
    <name type="scientific">marine metagenome</name>
    <dbReference type="NCBI Taxonomy" id="408172"/>
    <lineage>
        <taxon>unclassified sequences</taxon>
        <taxon>metagenomes</taxon>
        <taxon>ecological metagenomes</taxon>
    </lineage>
</organism>
<accession>A0A382I976</accession>